<evidence type="ECO:0000313" key="2">
    <source>
        <dbReference type="Proteomes" id="UP000886998"/>
    </source>
</evidence>
<protein>
    <submittedName>
        <fullName evidence="1">Uncharacterized protein</fullName>
    </submittedName>
</protein>
<dbReference type="EMBL" id="BMAV01023763">
    <property type="protein sequence ID" value="GFY79725.1"/>
    <property type="molecule type" value="Genomic_DNA"/>
</dbReference>
<proteinExistence type="predicted"/>
<evidence type="ECO:0000313" key="1">
    <source>
        <dbReference type="EMBL" id="GFY79725.1"/>
    </source>
</evidence>
<sequence>MEGAEALESDKTLSVSVAEKIETLLNRRRGNCKAKITKLQTFLKDKAPNARRLLIQSKLDNISEIFSNMESLKIEYYEILEEEKLPNLELTFEQMEEDLESIKVGLQTLLLKHDDISKNESICNTALSNNDNSKSSFVKLPDVSLPEFLSLSLSWCNRKLD</sequence>
<dbReference type="Proteomes" id="UP000886998">
    <property type="component" value="Unassembled WGS sequence"/>
</dbReference>
<reference evidence="1" key="1">
    <citation type="submission" date="2020-08" db="EMBL/GenBank/DDBJ databases">
        <title>Multicomponent nature underlies the extraordinary mechanical properties of spider dragline silk.</title>
        <authorList>
            <person name="Kono N."/>
            <person name="Nakamura H."/>
            <person name="Mori M."/>
            <person name="Yoshida Y."/>
            <person name="Ohtoshi R."/>
            <person name="Malay A.D."/>
            <person name="Moran D.A.P."/>
            <person name="Tomita M."/>
            <person name="Numata K."/>
            <person name="Arakawa K."/>
        </authorList>
    </citation>
    <scope>NUCLEOTIDE SEQUENCE</scope>
</reference>
<name>A0A8X6YY78_9ARAC</name>
<gene>
    <name evidence="1" type="primary">NCL1_31828</name>
    <name evidence="1" type="ORF">TNIN_393351</name>
</gene>
<comment type="caution">
    <text evidence="1">The sequence shown here is derived from an EMBL/GenBank/DDBJ whole genome shotgun (WGS) entry which is preliminary data.</text>
</comment>
<keyword evidence="2" id="KW-1185">Reference proteome</keyword>
<organism evidence="1 2">
    <name type="scientific">Trichonephila inaurata madagascariensis</name>
    <dbReference type="NCBI Taxonomy" id="2747483"/>
    <lineage>
        <taxon>Eukaryota</taxon>
        <taxon>Metazoa</taxon>
        <taxon>Ecdysozoa</taxon>
        <taxon>Arthropoda</taxon>
        <taxon>Chelicerata</taxon>
        <taxon>Arachnida</taxon>
        <taxon>Araneae</taxon>
        <taxon>Araneomorphae</taxon>
        <taxon>Entelegynae</taxon>
        <taxon>Araneoidea</taxon>
        <taxon>Nephilidae</taxon>
        <taxon>Trichonephila</taxon>
        <taxon>Trichonephila inaurata</taxon>
    </lineage>
</organism>
<dbReference type="AlphaFoldDB" id="A0A8X6YY78"/>
<accession>A0A8X6YY78</accession>